<reference evidence="7" key="1">
    <citation type="submission" date="2019-01" db="EMBL/GenBank/DDBJ databases">
        <authorList>
            <consortium name="Genoscope - CEA"/>
            <person name="William W."/>
        </authorList>
    </citation>
    <scope>NUCLEOTIDE SEQUENCE</scope>
    <source>
        <strain evidence="7">CR-1</strain>
    </source>
</reference>
<comment type="similarity">
    <text evidence="1">Belongs to the ABC transporter superfamily.</text>
</comment>
<evidence type="ECO:0000313" key="7">
    <source>
        <dbReference type="EMBL" id="VEN73069.1"/>
    </source>
</evidence>
<gene>
    <name evidence="7" type="primary">livF</name>
    <name evidence="7" type="ORF">EPICR_110036</name>
</gene>
<feature type="domain" description="ABC transporter" evidence="6">
    <location>
        <begin position="8"/>
        <end position="247"/>
    </location>
</feature>
<dbReference type="EMBL" id="CAACVI010000003">
    <property type="protein sequence ID" value="VEN73069.1"/>
    <property type="molecule type" value="Genomic_DNA"/>
</dbReference>
<evidence type="ECO:0000259" key="6">
    <source>
        <dbReference type="PROSITE" id="PS50893"/>
    </source>
</evidence>
<dbReference type="InterPro" id="IPR027417">
    <property type="entry name" value="P-loop_NTPase"/>
</dbReference>
<dbReference type="InterPro" id="IPR003439">
    <property type="entry name" value="ABC_transporter-like_ATP-bd"/>
</dbReference>
<dbReference type="AlphaFoldDB" id="A0A484HJN5"/>
<accession>A0A484HJN5</accession>
<protein>
    <submittedName>
        <fullName evidence="7">Leucine/isoleucine/valine transporter subunit ATP-binding component of ABC superfamily</fullName>
    </submittedName>
</protein>
<evidence type="ECO:0000256" key="5">
    <source>
        <dbReference type="ARBA" id="ARBA00022970"/>
    </source>
</evidence>
<dbReference type="PANTHER" id="PTHR43820">
    <property type="entry name" value="HIGH-AFFINITY BRANCHED-CHAIN AMINO ACID TRANSPORT ATP-BINDING PROTEIN LIVF"/>
    <property type="match status" value="1"/>
</dbReference>
<evidence type="ECO:0000256" key="4">
    <source>
        <dbReference type="ARBA" id="ARBA00022840"/>
    </source>
</evidence>
<dbReference type="GO" id="GO:0015658">
    <property type="term" value="F:branched-chain amino acid transmembrane transporter activity"/>
    <property type="evidence" value="ECO:0007669"/>
    <property type="project" value="TreeGrafter"/>
</dbReference>
<dbReference type="GO" id="GO:0005524">
    <property type="term" value="F:ATP binding"/>
    <property type="evidence" value="ECO:0007669"/>
    <property type="project" value="UniProtKB-KW"/>
</dbReference>
<dbReference type="Pfam" id="PF00005">
    <property type="entry name" value="ABC_tran"/>
    <property type="match status" value="1"/>
</dbReference>
<dbReference type="InterPro" id="IPR003593">
    <property type="entry name" value="AAA+_ATPase"/>
</dbReference>
<evidence type="ECO:0000256" key="1">
    <source>
        <dbReference type="ARBA" id="ARBA00005417"/>
    </source>
</evidence>
<keyword evidence="5" id="KW-0029">Amino-acid transport</keyword>
<dbReference type="SMART" id="SM00382">
    <property type="entry name" value="AAA"/>
    <property type="match status" value="1"/>
</dbReference>
<name>A0A484HJN5_9BACT</name>
<sequence length="270" mass="30468">MSNDNMILKINNIEVKYHEVILVIKGVSIEVPEGGIVALLGANGAGKSTTLKAVSGLLKHEDGEVTDGSIEYMGRRIDKTSAEKIAKDGIVQVIEGRRVFEHLTVEQNLKVGAHMRKYGRSVKDGLEMVYHYFPRLKEKRHETAGFISGGEQQMTVVGRALMTSPKLILLDEPSMGLAPLLIHEIFNIITKLNQEEKISILLVEQNAKLALNVSPYAYVMENGRIVMDDTADRLKENQDIKDFYLGMTDFGGRKNFRDVKHYKRRKRWLT</sequence>
<keyword evidence="4 7" id="KW-0067">ATP-binding</keyword>
<dbReference type="SUPFAM" id="SSF52540">
    <property type="entry name" value="P-loop containing nucleoside triphosphate hydrolases"/>
    <property type="match status" value="1"/>
</dbReference>
<dbReference type="CDD" id="cd03224">
    <property type="entry name" value="ABC_TM1139_LivF_branched"/>
    <property type="match status" value="1"/>
</dbReference>
<keyword evidence="2" id="KW-0813">Transport</keyword>
<dbReference type="InterPro" id="IPR052156">
    <property type="entry name" value="BCAA_Transport_ATP-bd_LivF"/>
</dbReference>
<dbReference type="Gene3D" id="3.40.50.300">
    <property type="entry name" value="P-loop containing nucleotide triphosphate hydrolases"/>
    <property type="match status" value="1"/>
</dbReference>
<keyword evidence="3" id="KW-0547">Nucleotide-binding</keyword>
<evidence type="ECO:0000256" key="3">
    <source>
        <dbReference type="ARBA" id="ARBA00022741"/>
    </source>
</evidence>
<dbReference type="GO" id="GO:0015807">
    <property type="term" value="P:L-amino acid transport"/>
    <property type="evidence" value="ECO:0007669"/>
    <property type="project" value="TreeGrafter"/>
</dbReference>
<dbReference type="PROSITE" id="PS50893">
    <property type="entry name" value="ABC_TRANSPORTER_2"/>
    <property type="match status" value="1"/>
</dbReference>
<dbReference type="PANTHER" id="PTHR43820:SF8">
    <property type="entry name" value="ABC TRANSPORTER SUBSTRATE-BINDING PROTEIN"/>
    <property type="match status" value="1"/>
</dbReference>
<organism evidence="7">
    <name type="scientific">uncultured Desulfobacteraceae bacterium</name>
    <dbReference type="NCBI Taxonomy" id="218296"/>
    <lineage>
        <taxon>Bacteria</taxon>
        <taxon>Pseudomonadati</taxon>
        <taxon>Thermodesulfobacteriota</taxon>
        <taxon>Desulfobacteria</taxon>
        <taxon>Desulfobacterales</taxon>
        <taxon>Desulfobacteraceae</taxon>
        <taxon>environmental samples</taxon>
    </lineage>
</organism>
<evidence type="ECO:0000256" key="2">
    <source>
        <dbReference type="ARBA" id="ARBA00022448"/>
    </source>
</evidence>
<dbReference type="GO" id="GO:0016887">
    <property type="term" value="F:ATP hydrolysis activity"/>
    <property type="evidence" value="ECO:0007669"/>
    <property type="project" value="InterPro"/>
</dbReference>
<proteinExistence type="inferred from homology"/>